<evidence type="ECO:0000313" key="1">
    <source>
        <dbReference type="EMBL" id="EYE87572.1"/>
    </source>
</evidence>
<reference evidence="1 2" key="1">
    <citation type="journal article" date="2014" name="Genome Announc.">
        <title>Draft Genome Sequence of Fervidicella metallireducens Strain AeBT, an Iron-Reducing Thermoanaerobe from the Great Artesian Basin.</title>
        <authorList>
            <person name="Patel B.K."/>
        </authorList>
    </citation>
    <scope>NUCLEOTIDE SEQUENCE [LARGE SCALE GENOMIC DNA]</scope>
    <source>
        <strain evidence="1 2">AeB</strain>
    </source>
</reference>
<organism evidence="1 2">
    <name type="scientific">Fervidicella metallireducens AeB</name>
    <dbReference type="NCBI Taxonomy" id="1403537"/>
    <lineage>
        <taxon>Bacteria</taxon>
        <taxon>Bacillati</taxon>
        <taxon>Bacillota</taxon>
        <taxon>Clostridia</taxon>
        <taxon>Eubacteriales</taxon>
        <taxon>Clostridiaceae</taxon>
        <taxon>Fervidicella</taxon>
    </lineage>
</organism>
<name>A0A017RSH6_9CLOT</name>
<dbReference type="EMBL" id="AZQP01000048">
    <property type="protein sequence ID" value="EYE87572.1"/>
    <property type="molecule type" value="Genomic_DNA"/>
</dbReference>
<sequence length="144" mass="16027">MQTDVFGVTWDSNTSFIPNTDRFYYSWKVQKNGYPNGYPANGTFNRIPASGTGGLAYTFSLSECYKNGVFPLYDDGNFSVRLSFEANPANAISGYCNYTFTYAHQQSKISTSSPSIDLKSGGLSITPTVTTHWDYAFIDGRIKR</sequence>
<dbReference type="RefSeq" id="WP_035381227.1">
    <property type="nucleotide sequence ID" value="NZ_AZQP01000048.1"/>
</dbReference>
<accession>A0A017RSH6</accession>
<gene>
    <name evidence="1" type="ORF">Q428_12585</name>
</gene>
<dbReference type="AlphaFoldDB" id="A0A017RSH6"/>
<dbReference type="Proteomes" id="UP000019681">
    <property type="component" value="Unassembled WGS sequence"/>
</dbReference>
<protein>
    <submittedName>
        <fullName evidence="1">Uncharacterized protein</fullName>
    </submittedName>
</protein>
<dbReference type="STRING" id="1403537.Q428_12585"/>
<evidence type="ECO:0000313" key="2">
    <source>
        <dbReference type="Proteomes" id="UP000019681"/>
    </source>
</evidence>
<proteinExistence type="predicted"/>
<comment type="caution">
    <text evidence="1">The sequence shown here is derived from an EMBL/GenBank/DDBJ whole genome shotgun (WGS) entry which is preliminary data.</text>
</comment>
<keyword evidence="2" id="KW-1185">Reference proteome</keyword>